<evidence type="ECO:0000313" key="1">
    <source>
        <dbReference type="EMBL" id="CAB3721646.1"/>
    </source>
</evidence>
<dbReference type="Proteomes" id="UP000494111">
    <property type="component" value="Unassembled WGS sequence"/>
</dbReference>
<dbReference type="AlphaFoldDB" id="A0A6S7B897"/>
<gene>
    <name evidence="1" type="ORF">LMG3458_04017</name>
</gene>
<dbReference type="RefSeq" id="WP_175193554.1">
    <property type="nucleotide sequence ID" value="NZ_CADIJO010000014.1"/>
</dbReference>
<organism evidence="1 2">
    <name type="scientific">Achromobacter deleyi</name>
    <dbReference type="NCBI Taxonomy" id="1353891"/>
    <lineage>
        <taxon>Bacteria</taxon>
        <taxon>Pseudomonadati</taxon>
        <taxon>Pseudomonadota</taxon>
        <taxon>Betaproteobacteria</taxon>
        <taxon>Burkholderiales</taxon>
        <taxon>Alcaligenaceae</taxon>
        <taxon>Achromobacter</taxon>
    </lineage>
</organism>
<proteinExistence type="predicted"/>
<accession>A0A6S7B897</accession>
<dbReference type="EMBL" id="CADIJO010000014">
    <property type="protein sequence ID" value="CAB3721646.1"/>
    <property type="molecule type" value="Genomic_DNA"/>
</dbReference>
<name>A0A6S7B897_9BURK</name>
<protein>
    <submittedName>
        <fullName evidence="1">Uncharacterized protein</fullName>
    </submittedName>
</protein>
<sequence>MSTPFDSIRSLFRPTTTAPTSLQGADTALKKMDTALDTSSKVADTFMKEGIPKMTTGLFLSKMGIVGSFVSTARAYQEGDASAMFAGGAKIVGAMGTGPLANVADGINNGVDLIKGLDQGDMQKVTFAGAKLCLNLAAGGSAPAMLLLGASEFAFDAIKNNPDGFRLHNQETQRMMRGGVDDNYIGA</sequence>
<evidence type="ECO:0000313" key="2">
    <source>
        <dbReference type="Proteomes" id="UP000494111"/>
    </source>
</evidence>
<reference evidence="1 2" key="1">
    <citation type="submission" date="2020-04" db="EMBL/GenBank/DDBJ databases">
        <authorList>
            <person name="De Canck E."/>
        </authorList>
    </citation>
    <scope>NUCLEOTIDE SEQUENCE [LARGE SCALE GENOMIC DNA]</scope>
    <source>
        <strain evidence="1 2">LMG 3458</strain>
    </source>
</reference>